<dbReference type="Proteomes" id="UP000663586">
    <property type="component" value="Chromosome"/>
</dbReference>
<dbReference type="AlphaFoldDB" id="A0A897N0G3"/>
<organism evidence="3 4">
    <name type="scientific">Natranaeroarchaeum sulfidigenes</name>
    <dbReference type="NCBI Taxonomy" id="2784880"/>
    <lineage>
        <taxon>Archaea</taxon>
        <taxon>Methanobacteriati</taxon>
        <taxon>Methanobacteriota</taxon>
        <taxon>Stenosarchaea group</taxon>
        <taxon>Halobacteria</taxon>
        <taxon>Halobacteriales</taxon>
        <taxon>Natronoarchaeaceae</taxon>
        <taxon>Natranaeroarchaeum</taxon>
    </lineage>
</organism>
<dbReference type="InterPro" id="IPR025512">
    <property type="entry name" value="DUF4399"/>
</dbReference>
<sequence>MTHTRRTFVSAVTVGAVGLSGCLGDGDDPPEDEPDDDEPDEYDFEDQPEDASPTFESPEDGATVQSPVEFVVSVEGADLIPAGENEVGAGHLHILVDHDVFDRGETIPGPSDSAEEDGIYHWSDAQTEDSLELEPGEYTIAVQLGDGAHIAFGETDEITITVEE</sequence>
<feature type="region of interest" description="Disordered" evidence="1">
    <location>
        <begin position="18"/>
        <end position="64"/>
    </location>
</feature>
<dbReference type="EMBL" id="CP064786">
    <property type="protein sequence ID" value="QSG04135.1"/>
    <property type="molecule type" value="Genomic_DNA"/>
</dbReference>
<keyword evidence="4" id="KW-1185">Reference proteome</keyword>
<dbReference type="Pfam" id="PF14347">
    <property type="entry name" value="DUF4399"/>
    <property type="match status" value="1"/>
</dbReference>
<evidence type="ECO:0000259" key="2">
    <source>
        <dbReference type="Pfam" id="PF14347"/>
    </source>
</evidence>
<dbReference type="PROSITE" id="PS51257">
    <property type="entry name" value="PROKAR_LIPOPROTEIN"/>
    <property type="match status" value="1"/>
</dbReference>
<feature type="compositionally biased region" description="Acidic residues" evidence="1">
    <location>
        <begin position="25"/>
        <end position="49"/>
    </location>
</feature>
<evidence type="ECO:0000313" key="4">
    <source>
        <dbReference type="Proteomes" id="UP000663586"/>
    </source>
</evidence>
<feature type="domain" description="DUF4399" evidence="2">
    <location>
        <begin position="73"/>
        <end position="163"/>
    </location>
</feature>
<dbReference type="GeneID" id="70686326"/>
<proteinExistence type="predicted"/>
<protein>
    <submittedName>
        <fullName evidence="3">ABC-type Fe3+-hydroxamate transport system, periplasmic component</fullName>
    </submittedName>
</protein>
<gene>
    <name evidence="3" type="primary">fepB5</name>
    <name evidence="3" type="ORF">AArcS_2948</name>
</gene>
<reference evidence="3" key="1">
    <citation type="submission" date="2020-11" db="EMBL/GenBank/DDBJ databases">
        <title>Carbohydrate-dependent, anaerobic sulfur respiration: A novel catabolism in halophilic archaea.</title>
        <authorList>
            <person name="Sorokin D.Y."/>
            <person name="Messina E."/>
            <person name="Smedile F."/>
            <person name="La Cono V."/>
            <person name="Hallsworth J.E."/>
            <person name="Yakimov M.M."/>
        </authorList>
    </citation>
    <scope>NUCLEOTIDE SEQUENCE</scope>
    <source>
        <strain evidence="3">AArc-S</strain>
    </source>
</reference>
<dbReference type="KEGG" id="hara:AArcS_2948"/>
<accession>A0A897N0G3</accession>
<evidence type="ECO:0000313" key="3">
    <source>
        <dbReference type="EMBL" id="QSG04135.1"/>
    </source>
</evidence>
<evidence type="ECO:0000256" key="1">
    <source>
        <dbReference type="SAM" id="MobiDB-lite"/>
    </source>
</evidence>
<dbReference type="RefSeq" id="WP_238478160.1">
    <property type="nucleotide sequence ID" value="NZ_CP064786.1"/>
</dbReference>
<name>A0A897N0G3_9EURY</name>